<evidence type="ECO:0000313" key="5">
    <source>
        <dbReference type="Proteomes" id="UP000516046"/>
    </source>
</evidence>
<dbReference type="GO" id="GO:0015093">
    <property type="term" value="F:ferrous iron transmembrane transporter activity"/>
    <property type="evidence" value="ECO:0007669"/>
    <property type="project" value="InterPro"/>
</dbReference>
<dbReference type="Pfam" id="PF07664">
    <property type="entry name" value="FeoB_C"/>
    <property type="match status" value="1"/>
</dbReference>
<dbReference type="EMBL" id="CP060696">
    <property type="protein sequence ID" value="QNO16820.1"/>
    <property type="molecule type" value="Genomic_DNA"/>
</dbReference>
<sequence>MCMGFGCNAAGVTGCRIIDSPRERLIAMLTNNFVPCNGRFPTLIAIISIFFVSGMAGIMQTSMAALILFATVVLGILATFLISRLLSATVLKGVPSSFTLELPPYRKPQIGRVLVRSLLDRTIFVLGRAVSVAAPAGLILWLLANLKIGNSTVLAICAGALNPIGHFFGMDGVILLAFILGFPANEIVVPIILMGYLGMGQLTDIGSYASLQTLLVSNGWTWVTAVCVVLFCLMHWPCATTMLTIRKESGSWKWTALAAALPTGCGLLLCAFVANGARLLGLA</sequence>
<protein>
    <submittedName>
        <fullName evidence="4">Ferrous iron transporter B</fullName>
    </submittedName>
</protein>
<dbReference type="KEGG" id="caml:H6X83_07480"/>
<evidence type="ECO:0000259" key="2">
    <source>
        <dbReference type="Pfam" id="PF07664"/>
    </source>
</evidence>
<organism evidence="4 5">
    <name type="scientific">Caproicibacterium amylolyticum</name>
    <dbReference type="NCBI Taxonomy" id="2766537"/>
    <lineage>
        <taxon>Bacteria</taxon>
        <taxon>Bacillati</taxon>
        <taxon>Bacillota</taxon>
        <taxon>Clostridia</taxon>
        <taxon>Eubacteriales</taxon>
        <taxon>Oscillospiraceae</taxon>
        <taxon>Caproicibacterium</taxon>
    </lineage>
</organism>
<dbReference type="GO" id="GO:0005886">
    <property type="term" value="C:plasma membrane"/>
    <property type="evidence" value="ECO:0007669"/>
    <property type="project" value="TreeGrafter"/>
</dbReference>
<gene>
    <name evidence="4" type="ORF">H6X83_07480</name>
</gene>
<feature type="domain" description="Nucleoside transporter/FeoB GTPase Gate" evidence="3">
    <location>
        <begin position="128"/>
        <end position="252"/>
    </location>
</feature>
<feature type="transmembrane region" description="Helical" evidence="1">
    <location>
        <begin position="65"/>
        <end position="86"/>
    </location>
</feature>
<evidence type="ECO:0000313" key="4">
    <source>
        <dbReference type="EMBL" id="QNO16820.1"/>
    </source>
</evidence>
<proteinExistence type="predicted"/>
<dbReference type="PANTHER" id="PTHR43185">
    <property type="entry name" value="FERROUS IRON TRANSPORT PROTEIN B"/>
    <property type="match status" value="1"/>
</dbReference>
<dbReference type="Pfam" id="PF07670">
    <property type="entry name" value="Gate"/>
    <property type="match status" value="1"/>
</dbReference>
<dbReference type="InterPro" id="IPR050860">
    <property type="entry name" value="FeoB_GTPase"/>
</dbReference>
<dbReference type="PANTHER" id="PTHR43185:SF2">
    <property type="entry name" value="FERROUS IRON TRANSPORT PROTEIN B"/>
    <property type="match status" value="1"/>
</dbReference>
<feature type="transmembrane region" description="Helical" evidence="1">
    <location>
        <begin position="123"/>
        <end position="144"/>
    </location>
</feature>
<feature type="domain" description="Ferrous iron transport protein B C-terminal" evidence="2">
    <location>
        <begin position="68"/>
        <end position="117"/>
    </location>
</feature>
<keyword evidence="1" id="KW-0472">Membrane</keyword>
<feature type="transmembrane region" description="Helical" evidence="1">
    <location>
        <begin position="40"/>
        <end position="58"/>
    </location>
</feature>
<keyword evidence="1" id="KW-1133">Transmembrane helix</keyword>
<dbReference type="InterPro" id="IPR011640">
    <property type="entry name" value="Fe2_transport_prot_B_C"/>
</dbReference>
<keyword evidence="5" id="KW-1185">Reference proteome</keyword>
<name>A0A7G9WDQ8_9FIRM</name>
<evidence type="ECO:0000259" key="3">
    <source>
        <dbReference type="Pfam" id="PF07670"/>
    </source>
</evidence>
<keyword evidence="1" id="KW-0812">Transmembrane</keyword>
<accession>A0A7G9WDQ8</accession>
<dbReference type="InterPro" id="IPR011642">
    <property type="entry name" value="Gate_dom"/>
</dbReference>
<feature type="transmembrane region" description="Helical" evidence="1">
    <location>
        <begin position="254"/>
        <end position="274"/>
    </location>
</feature>
<feature type="transmembrane region" description="Helical" evidence="1">
    <location>
        <begin position="173"/>
        <end position="199"/>
    </location>
</feature>
<reference evidence="4 5" key="1">
    <citation type="submission" date="2020-08" db="EMBL/GenBank/DDBJ databases">
        <authorList>
            <person name="Ren C."/>
            <person name="Gu Y."/>
            <person name="Xu Y."/>
        </authorList>
    </citation>
    <scope>NUCLEOTIDE SEQUENCE [LARGE SCALE GENOMIC DNA]</scope>
    <source>
        <strain evidence="4 5">LBM18003</strain>
    </source>
</reference>
<dbReference type="Proteomes" id="UP000516046">
    <property type="component" value="Chromosome"/>
</dbReference>
<dbReference type="AlphaFoldDB" id="A0A7G9WDQ8"/>
<feature type="transmembrane region" description="Helical" evidence="1">
    <location>
        <begin position="219"/>
        <end position="242"/>
    </location>
</feature>
<evidence type="ECO:0000256" key="1">
    <source>
        <dbReference type="SAM" id="Phobius"/>
    </source>
</evidence>